<dbReference type="EC" id="1.10.3.2" evidence="6"/>
<proteinExistence type="inferred from homology"/>
<comment type="cofactor">
    <cofactor evidence="2">
        <name>Cu cation</name>
        <dbReference type="ChEBI" id="CHEBI:23378"/>
    </cofactor>
</comment>
<evidence type="ECO:0000259" key="15">
    <source>
        <dbReference type="Pfam" id="PF00394"/>
    </source>
</evidence>
<dbReference type="GO" id="GO:0052716">
    <property type="term" value="F:hydroquinone:oxygen oxidoreductase activity"/>
    <property type="evidence" value="ECO:0007669"/>
    <property type="project" value="UniProtKB-EC"/>
</dbReference>
<comment type="catalytic activity">
    <reaction evidence="1">
        <text>4 hydroquinone + O2 = 4 benzosemiquinone + 2 H2O</text>
        <dbReference type="Rhea" id="RHEA:11276"/>
        <dbReference type="ChEBI" id="CHEBI:15377"/>
        <dbReference type="ChEBI" id="CHEBI:15379"/>
        <dbReference type="ChEBI" id="CHEBI:17594"/>
        <dbReference type="ChEBI" id="CHEBI:17977"/>
        <dbReference type="EC" id="1.10.3.2"/>
    </reaction>
</comment>
<evidence type="ECO:0000259" key="17">
    <source>
        <dbReference type="Pfam" id="PF07732"/>
    </source>
</evidence>
<name>A0A5M9K4J8_MONFR</name>
<comment type="subcellular location">
    <subcellularLocation>
        <location evidence="4">Secreted</location>
    </subcellularLocation>
</comment>
<keyword evidence="14" id="KW-1133">Transmembrane helix</keyword>
<accession>A0A5M9K4J8</accession>
<dbReference type="PROSITE" id="PS00080">
    <property type="entry name" value="MULTICOPPER_OXIDASE2"/>
    <property type="match status" value="1"/>
</dbReference>
<sequence>MGHRRHHFAYDVRKHELYDAQSTRSNTRPFFILEIVFGTASISTAQLAMILGVLAGQCAPVSTTVTRNPTLIPLVEELLGQYSVSTNSYATIPSTGVTREYWLLVQNTTLSPDGVARSTINFNGTIPGPQITADWGDDVIVHVTNELTSNGTSIHWHGMRQLNNAHSTQITMAALGITLTLSSNMVMVLFGPLIINGPATANYDVDLGALFLNDWNHVPVQSLWDRAKTGGPPTLLTGLINGTNTFNGAGEKFSTTLTSGLKYRIRLINTAVDGHMQFSIDGHNFTVIANDFVPIVPYNASSILISIGQRYDIIVTANAAVDNYWIRSGWQTSCSSNTNAANITGILRYVGSSTTADPTTTTTVRTSTSCLDEPLTSLVPYVPINPIASSIIKTTLTTSGGAWLFNGTSLLLNWTDPTLLTILNNGNIWPTDYNVIPIASTSANQGWAVLAISGPAGPNHPIHLHGHDFWTLSQGTGAYTSSTALNLANPPRRDVMTLPSNGHLVIAFQIDNPGSWLLHCHIAWHASEGLALQFVESESSIASQIGTVDVAAFQDTCAAWNAWTPQPFPQDDSGV</sequence>
<dbReference type="Gene3D" id="2.60.40.420">
    <property type="entry name" value="Cupredoxins - blue copper proteins"/>
    <property type="match status" value="3"/>
</dbReference>
<dbReference type="SUPFAM" id="SSF49503">
    <property type="entry name" value="Cupredoxins"/>
    <property type="match status" value="3"/>
</dbReference>
<dbReference type="VEuPathDB" id="FungiDB:MFRU_014g01320"/>
<evidence type="ECO:0000256" key="9">
    <source>
        <dbReference type="ARBA" id="ARBA00022737"/>
    </source>
</evidence>
<evidence type="ECO:0000256" key="4">
    <source>
        <dbReference type="ARBA" id="ARBA00004613"/>
    </source>
</evidence>
<dbReference type="InterPro" id="IPR001117">
    <property type="entry name" value="Cu-oxidase_2nd"/>
</dbReference>
<dbReference type="Pfam" id="PF07731">
    <property type="entry name" value="Cu-oxidase_2"/>
    <property type="match status" value="1"/>
</dbReference>
<keyword evidence="13" id="KW-0439">Lignin degradation</keyword>
<dbReference type="GO" id="GO:0005576">
    <property type="term" value="C:extracellular region"/>
    <property type="evidence" value="ECO:0007669"/>
    <property type="project" value="UniProtKB-SubCell"/>
</dbReference>
<dbReference type="InterPro" id="IPR011706">
    <property type="entry name" value="Cu-oxidase_C"/>
</dbReference>
<organism evidence="18 19">
    <name type="scientific">Monilinia fructicola</name>
    <name type="common">Brown rot fungus</name>
    <name type="synonym">Ciboria fructicola</name>
    <dbReference type="NCBI Taxonomy" id="38448"/>
    <lineage>
        <taxon>Eukaryota</taxon>
        <taxon>Fungi</taxon>
        <taxon>Dikarya</taxon>
        <taxon>Ascomycota</taxon>
        <taxon>Pezizomycotina</taxon>
        <taxon>Leotiomycetes</taxon>
        <taxon>Helotiales</taxon>
        <taxon>Sclerotiniaceae</taxon>
        <taxon>Monilinia</taxon>
    </lineage>
</organism>
<evidence type="ECO:0000256" key="5">
    <source>
        <dbReference type="ARBA" id="ARBA00010609"/>
    </source>
</evidence>
<gene>
    <name evidence="18" type="ORF">EYC84_006813</name>
</gene>
<protein>
    <recommendedName>
        <fullName evidence="6">laccase</fullName>
        <ecNumber evidence="6">1.10.3.2</ecNumber>
    </recommendedName>
</protein>
<dbReference type="InterPro" id="IPR002355">
    <property type="entry name" value="Cu_oxidase_Cu_BS"/>
</dbReference>
<evidence type="ECO:0000313" key="18">
    <source>
        <dbReference type="EMBL" id="KAA8576748.1"/>
    </source>
</evidence>
<evidence type="ECO:0000256" key="6">
    <source>
        <dbReference type="ARBA" id="ARBA00012297"/>
    </source>
</evidence>
<keyword evidence="11" id="KW-0186">Copper</keyword>
<keyword evidence="9" id="KW-0677">Repeat</keyword>
<evidence type="ECO:0000313" key="19">
    <source>
        <dbReference type="Proteomes" id="UP000322873"/>
    </source>
</evidence>
<evidence type="ECO:0000256" key="3">
    <source>
        <dbReference type="ARBA" id="ARBA00002075"/>
    </source>
</evidence>
<dbReference type="InterPro" id="IPR045087">
    <property type="entry name" value="Cu-oxidase_fam"/>
</dbReference>
<dbReference type="Proteomes" id="UP000322873">
    <property type="component" value="Unassembled WGS sequence"/>
</dbReference>
<dbReference type="EMBL" id="VICG01000001">
    <property type="protein sequence ID" value="KAA8576748.1"/>
    <property type="molecule type" value="Genomic_DNA"/>
</dbReference>
<comment type="similarity">
    <text evidence="5">Belongs to the multicopper oxidase family.</text>
</comment>
<evidence type="ECO:0000256" key="7">
    <source>
        <dbReference type="ARBA" id="ARBA00022525"/>
    </source>
</evidence>
<evidence type="ECO:0000256" key="12">
    <source>
        <dbReference type="ARBA" id="ARBA00023180"/>
    </source>
</evidence>
<dbReference type="GO" id="GO:0005507">
    <property type="term" value="F:copper ion binding"/>
    <property type="evidence" value="ECO:0007669"/>
    <property type="project" value="InterPro"/>
</dbReference>
<keyword evidence="10" id="KW-0560">Oxidoreductase</keyword>
<feature type="domain" description="Plastocyanin-like" evidence="16">
    <location>
        <begin position="413"/>
        <end position="538"/>
    </location>
</feature>
<evidence type="ECO:0000256" key="13">
    <source>
        <dbReference type="ARBA" id="ARBA00023185"/>
    </source>
</evidence>
<keyword evidence="14" id="KW-0472">Membrane</keyword>
<evidence type="ECO:0000256" key="2">
    <source>
        <dbReference type="ARBA" id="ARBA00001935"/>
    </source>
</evidence>
<dbReference type="InterPro" id="IPR008972">
    <property type="entry name" value="Cupredoxin"/>
</dbReference>
<dbReference type="CDD" id="cd13880">
    <property type="entry name" value="CuRO_2_MaLCC_like"/>
    <property type="match status" value="1"/>
</dbReference>
<keyword evidence="8" id="KW-0479">Metal-binding</keyword>
<dbReference type="GO" id="GO:0046274">
    <property type="term" value="P:lignin catabolic process"/>
    <property type="evidence" value="ECO:0007669"/>
    <property type="project" value="UniProtKB-KW"/>
</dbReference>
<evidence type="ECO:0000256" key="10">
    <source>
        <dbReference type="ARBA" id="ARBA00023002"/>
    </source>
</evidence>
<dbReference type="PROSITE" id="PS00079">
    <property type="entry name" value="MULTICOPPER_OXIDASE1"/>
    <property type="match status" value="1"/>
</dbReference>
<dbReference type="CDD" id="cd13901">
    <property type="entry name" value="CuRO_3_MaLCC_like"/>
    <property type="match status" value="1"/>
</dbReference>
<evidence type="ECO:0000256" key="1">
    <source>
        <dbReference type="ARBA" id="ARBA00000349"/>
    </source>
</evidence>
<keyword evidence="14" id="KW-0812">Transmembrane</keyword>
<keyword evidence="19" id="KW-1185">Reference proteome</keyword>
<dbReference type="FunFam" id="2.60.40.420:FF:000038">
    <property type="entry name" value="Extracellular dihydrogeodin oxidase/laccase"/>
    <property type="match status" value="1"/>
</dbReference>
<dbReference type="Pfam" id="PF00394">
    <property type="entry name" value="Cu-oxidase"/>
    <property type="match status" value="1"/>
</dbReference>
<comment type="caution">
    <text evidence="18">The sequence shown here is derived from an EMBL/GenBank/DDBJ whole genome shotgun (WGS) entry which is preliminary data.</text>
</comment>
<dbReference type="AlphaFoldDB" id="A0A5M9K4J8"/>
<evidence type="ECO:0000259" key="16">
    <source>
        <dbReference type="Pfam" id="PF07731"/>
    </source>
</evidence>
<reference evidence="18 19" key="1">
    <citation type="submission" date="2019-06" db="EMBL/GenBank/DDBJ databases">
        <title>Genome Sequence of the Brown Rot Fungal Pathogen Monilinia fructicola.</title>
        <authorList>
            <person name="De Miccolis Angelini R.M."/>
            <person name="Landi L."/>
            <person name="Abate D."/>
            <person name="Pollastro S."/>
            <person name="Romanazzi G."/>
            <person name="Faretra F."/>
        </authorList>
    </citation>
    <scope>NUCLEOTIDE SEQUENCE [LARGE SCALE GENOMIC DNA]</scope>
    <source>
        <strain evidence="18 19">Mfrc123</strain>
    </source>
</reference>
<keyword evidence="12" id="KW-0325">Glycoprotein</keyword>
<dbReference type="PANTHER" id="PTHR11709">
    <property type="entry name" value="MULTI-COPPER OXIDASE"/>
    <property type="match status" value="1"/>
</dbReference>
<evidence type="ECO:0000256" key="11">
    <source>
        <dbReference type="ARBA" id="ARBA00023008"/>
    </source>
</evidence>
<evidence type="ECO:0000256" key="8">
    <source>
        <dbReference type="ARBA" id="ARBA00022723"/>
    </source>
</evidence>
<comment type="function">
    <text evidence="3">Lignin degradation and detoxification of lignin-derived products.</text>
</comment>
<keyword evidence="7" id="KW-0964">Secreted</keyword>
<dbReference type="InterPro" id="IPR033138">
    <property type="entry name" value="Cu_oxidase_CS"/>
</dbReference>
<feature type="transmembrane region" description="Helical" evidence="14">
    <location>
        <begin position="31"/>
        <end position="55"/>
    </location>
</feature>
<feature type="domain" description="Plastocyanin-like" evidence="15">
    <location>
        <begin position="210"/>
        <end position="351"/>
    </location>
</feature>
<feature type="domain" description="Plastocyanin-like" evidence="17">
    <location>
        <begin position="105"/>
        <end position="164"/>
    </location>
</feature>
<evidence type="ECO:0000256" key="14">
    <source>
        <dbReference type="SAM" id="Phobius"/>
    </source>
</evidence>
<dbReference type="InterPro" id="IPR011707">
    <property type="entry name" value="Cu-oxidase-like_N"/>
</dbReference>
<dbReference type="PANTHER" id="PTHR11709:SF71">
    <property type="entry name" value="OXIDOREDUCTASE TPCJ"/>
    <property type="match status" value="1"/>
</dbReference>
<dbReference type="Pfam" id="PF07732">
    <property type="entry name" value="Cu-oxidase_3"/>
    <property type="match status" value="1"/>
</dbReference>